<dbReference type="GO" id="GO:0000166">
    <property type="term" value="F:nucleotide binding"/>
    <property type="evidence" value="ECO:0007669"/>
    <property type="project" value="UniProtKB-KW"/>
</dbReference>
<dbReference type="AlphaFoldDB" id="A0AA37WIV0"/>
<dbReference type="Gene3D" id="3.50.50.60">
    <property type="entry name" value="FAD/NAD(P)-binding domain"/>
    <property type="match status" value="1"/>
</dbReference>
<organism evidence="3 4">
    <name type="scientific">Agaribacter marinus</name>
    <dbReference type="NCBI Taxonomy" id="1431249"/>
    <lineage>
        <taxon>Bacteria</taxon>
        <taxon>Pseudomonadati</taxon>
        <taxon>Pseudomonadota</taxon>
        <taxon>Gammaproteobacteria</taxon>
        <taxon>Alteromonadales</taxon>
        <taxon>Alteromonadaceae</taxon>
        <taxon>Agaribacter</taxon>
    </lineage>
</organism>
<protein>
    <submittedName>
        <fullName evidence="3">Tryptophan halogenase</fullName>
    </submittedName>
</protein>
<evidence type="ECO:0000256" key="1">
    <source>
        <dbReference type="PIRSR" id="PIRSR011396-1"/>
    </source>
</evidence>
<dbReference type="Proteomes" id="UP001156601">
    <property type="component" value="Unassembled WGS sequence"/>
</dbReference>
<sequence>MSEDVNITRVLVVGGGAAGWLSAGSIAAKYPQLDVTLIEAPNIPILGVGEGTWPSMRQTLQQMGIGEYDFIRHCHASFKQGSSFYNWHSQGHEYHHPFSNPTGHEHINLAHIWQHEHPKDSFDETVCPQVKICKQGLAPKQKSTPEYAGVLTYGYHLDANKFAEFLTQHCVNKLGITHIKDYVLDVTPEPSTNDILSLNTAHSGKLSADLFVDCTGMKSRLLGNHYQVPIVDLSSALPNNRALALQLPHAELPGNNYSAAIHSTTKATANSFGWCWDIPLSTRRGVGMVFASDFCSQHQALIELSKYTNTPNLAFDNVKQLEFTPGYRERFWQNNCVAIGMSAGFLEPLEASALAMVELSIRMLLDDFPSTKRHMSIVSQRYNKRFTYRWQRVSDFIKLHYITSKRRDSEFWCSVSDIASASDELQSLMELWQYQAPSRHDVYENEEIFSSLSYQYVLYGMRHKSDFLHSPSESDLLAYKQIQHQNQTRQAALVRGLPNNNELLTHINMAQMEYA</sequence>
<dbReference type="PANTHER" id="PTHR43747:SF4">
    <property type="entry name" value="FLAVIN-DEPENDENT TRYPTOPHAN HALOGENASE"/>
    <property type="match status" value="1"/>
</dbReference>
<dbReference type="InterPro" id="IPR036188">
    <property type="entry name" value="FAD/NAD-bd_sf"/>
</dbReference>
<evidence type="ECO:0000313" key="4">
    <source>
        <dbReference type="Proteomes" id="UP001156601"/>
    </source>
</evidence>
<dbReference type="GO" id="GO:0004497">
    <property type="term" value="F:monooxygenase activity"/>
    <property type="evidence" value="ECO:0007669"/>
    <property type="project" value="InterPro"/>
</dbReference>
<feature type="binding site" evidence="2">
    <location>
        <begin position="15"/>
        <end position="18"/>
    </location>
    <ligand>
        <name>FAD</name>
        <dbReference type="ChEBI" id="CHEBI:57692"/>
    </ligand>
</feature>
<dbReference type="RefSeq" id="WP_284217891.1">
    <property type="nucleotide sequence ID" value="NZ_BSOT01000006.1"/>
</dbReference>
<evidence type="ECO:0000256" key="2">
    <source>
        <dbReference type="PIRSR" id="PIRSR011396-2"/>
    </source>
</evidence>
<reference evidence="3" key="1">
    <citation type="journal article" date="2014" name="Int. J. Syst. Evol. Microbiol.">
        <title>Complete genome sequence of Corynebacterium casei LMG S-19264T (=DSM 44701T), isolated from a smear-ripened cheese.</title>
        <authorList>
            <consortium name="US DOE Joint Genome Institute (JGI-PGF)"/>
            <person name="Walter F."/>
            <person name="Albersmeier A."/>
            <person name="Kalinowski J."/>
            <person name="Ruckert C."/>
        </authorList>
    </citation>
    <scope>NUCLEOTIDE SEQUENCE</scope>
    <source>
        <strain evidence="3">NBRC 110023</strain>
    </source>
</reference>
<feature type="binding site" evidence="2">
    <location>
        <position position="79"/>
    </location>
    <ligand>
        <name>7-chloro-L-tryptophan</name>
        <dbReference type="ChEBI" id="CHEBI:58713"/>
    </ligand>
</feature>
<keyword evidence="2" id="KW-0285">Flavoprotein</keyword>
<dbReference type="InterPro" id="IPR033856">
    <property type="entry name" value="Trp_halogen"/>
</dbReference>
<dbReference type="InterPro" id="IPR050816">
    <property type="entry name" value="Flavin-dep_Halogenase_NPB"/>
</dbReference>
<feature type="binding site" evidence="2">
    <location>
        <position position="350"/>
    </location>
    <ligand>
        <name>FAD</name>
        <dbReference type="ChEBI" id="CHEBI:57692"/>
    </ligand>
</feature>
<dbReference type="PIRSF" id="PIRSF011396">
    <property type="entry name" value="Trp_halogenase"/>
    <property type="match status" value="1"/>
</dbReference>
<dbReference type="SUPFAM" id="SSF51905">
    <property type="entry name" value="FAD/NAD(P)-binding domain"/>
    <property type="match status" value="1"/>
</dbReference>
<comment type="caution">
    <text evidence="3">The sequence shown here is derived from an EMBL/GenBank/DDBJ whole genome shotgun (WGS) entry which is preliminary data.</text>
</comment>
<name>A0AA37WIV0_9ALTE</name>
<dbReference type="InterPro" id="IPR006905">
    <property type="entry name" value="Flavin_halogenase"/>
</dbReference>
<accession>A0AA37WIV0</accession>
<evidence type="ECO:0000313" key="3">
    <source>
        <dbReference type="EMBL" id="GLR71537.1"/>
    </source>
</evidence>
<keyword evidence="4" id="KW-1185">Reference proteome</keyword>
<feature type="active site" evidence="1">
    <location>
        <position position="79"/>
    </location>
</feature>
<reference evidence="3" key="2">
    <citation type="submission" date="2023-01" db="EMBL/GenBank/DDBJ databases">
        <title>Draft genome sequence of Agaribacter marinus strain NBRC 110023.</title>
        <authorList>
            <person name="Sun Q."/>
            <person name="Mori K."/>
        </authorList>
    </citation>
    <scope>NUCLEOTIDE SEQUENCE</scope>
    <source>
        <strain evidence="3">NBRC 110023</strain>
    </source>
</reference>
<gene>
    <name evidence="3" type="ORF">GCM10007852_24450</name>
</gene>
<feature type="binding site" evidence="2">
    <location>
        <position position="183"/>
    </location>
    <ligand>
        <name>FAD</name>
        <dbReference type="ChEBI" id="CHEBI:57692"/>
    </ligand>
</feature>
<proteinExistence type="predicted"/>
<dbReference type="Pfam" id="PF04820">
    <property type="entry name" value="Trp_halogenase"/>
    <property type="match status" value="1"/>
</dbReference>
<keyword evidence="2" id="KW-0274">FAD</keyword>
<keyword evidence="2" id="KW-0547">Nucleotide-binding</keyword>
<dbReference type="PANTHER" id="PTHR43747">
    <property type="entry name" value="FAD-BINDING PROTEIN"/>
    <property type="match status" value="1"/>
</dbReference>
<dbReference type="EMBL" id="BSOT01000006">
    <property type="protein sequence ID" value="GLR71537.1"/>
    <property type="molecule type" value="Genomic_DNA"/>
</dbReference>